<dbReference type="Proteomes" id="UP000236311">
    <property type="component" value="Unassembled WGS sequence"/>
</dbReference>
<dbReference type="Pfam" id="PF00383">
    <property type="entry name" value="dCMP_cyt_deam_1"/>
    <property type="match status" value="1"/>
</dbReference>
<proteinExistence type="predicted"/>
<gene>
    <name evidence="2" type="ORF">AMURIS_05422</name>
</gene>
<organism evidence="2 3">
    <name type="scientific">Acetatifactor muris</name>
    <dbReference type="NCBI Taxonomy" id="879566"/>
    <lineage>
        <taxon>Bacteria</taxon>
        <taxon>Bacillati</taxon>
        <taxon>Bacillota</taxon>
        <taxon>Clostridia</taxon>
        <taxon>Lachnospirales</taxon>
        <taxon>Lachnospiraceae</taxon>
        <taxon>Acetatifactor</taxon>
    </lineage>
</organism>
<feature type="domain" description="CMP/dCMP-type deaminase" evidence="1">
    <location>
        <begin position="13"/>
        <end position="153"/>
    </location>
</feature>
<reference evidence="2 3" key="1">
    <citation type="submission" date="2018-01" db="EMBL/GenBank/DDBJ databases">
        <authorList>
            <person name="Gaut B.S."/>
            <person name="Morton B.R."/>
            <person name="Clegg M.T."/>
            <person name="Duvall M.R."/>
        </authorList>
    </citation>
    <scope>NUCLEOTIDE SEQUENCE [LARGE SCALE GENOMIC DNA]</scope>
    <source>
        <strain evidence="2">GP69</strain>
    </source>
</reference>
<protein>
    <submittedName>
        <fullName evidence="2">Cytidine and deoxycytidylate deaminase zinc-binding region</fullName>
    </submittedName>
</protein>
<dbReference type="EMBL" id="OFSM01000061">
    <property type="protein sequence ID" value="SOY32656.1"/>
    <property type="molecule type" value="Genomic_DNA"/>
</dbReference>
<dbReference type="GO" id="GO:0003824">
    <property type="term" value="F:catalytic activity"/>
    <property type="evidence" value="ECO:0007669"/>
    <property type="project" value="InterPro"/>
</dbReference>
<evidence type="ECO:0000313" key="2">
    <source>
        <dbReference type="EMBL" id="SOY32656.1"/>
    </source>
</evidence>
<name>A0A2K4ZQD7_9FIRM</name>
<dbReference type="InterPro" id="IPR002125">
    <property type="entry name" value="CMP_dCMP_dom"/>
</dbReference>
<dbReference type="SUPFAM" id="SSF53927">
    <property type="entry name" value="Cytidine deaminase-like"/>
    <property type="match status" value="1"/>
</dbReference>
<dbReference type="AlphaFoldDB" id="A0A2K4ZQD7"/>
<evidence type="ECO:0000313" key="3">
    <source>
        <dbReference type="Proteomes" id="UP000236311"/>
    </source>
</evidence>
<dbReference type="RefSeq" id="WP_242982637.1">
    <property type="nucleotide sequence ID" value="NZ_JANJZD010000066.1"/>
</dbReference>
<keyword evidence="3" id="KW-1185">Reference proteome</keyword>
<dbReference type="InterPro" id="IPR016193">
    <property type="entry name" value="Cytidine_deaminase-like"/>
</dbReference>
<accession>A0A2K4ZQD7</accession>
<evidence type="ECO:0000259" key="1">
    <source>
        <dbReference type="PROSITE" id="PS51747"/>
    </source>
</evidence>
<dbReference type="PROSITE" id="PS51747">
    <property type="entry name" value="CYT_DCMP_DEAMINASES_2"/>
    <property type="match status" value="1"/>
</dbReference>
<sequence length="153" mass="17725">MKKKGLLHIKMNRGDYKFFNKARQAGIVSDYYKTHIGCVAVHQGVIIGIGCNCNKTHPRQKIYNKYRHHSDVMLPKLHAEISCLNSIRHLDVNFRKVKLYIYRIRKDQPFGLSRPCPSCMAAIKDLGIRDIYYTTNDGYAYERIEEYNLGGIA</sequence>
<dbReference type="Gene3D" id="3.40.140.10">
    <property type="entry name" value="Cytidine Deaminase, domain 2"/>
    <property type="match status" value="1"/>
</dbReference>